<dbReference type="InterPro" id="IPR024344">
    <property type="entry name" value="MDMPI_metal-binding"/>
</dbReference>
<name>A0A7D6C3Z2_9ACTN</name>
<keyword evidence="2" id="KW-0670">Pyruvate</keyword>
<dbReference type="AlphaFoldDB" id="A0A7D6C3Z2"/>
<organism evidence="2">
    <name type="scientific">Micromonospora carbonacea</name>
    <dbReference type="NCBI Taxonomy" id="47853"/>
    <lineage>
        <taxon>Bacteria</taxon>
        <taxon>Bacillati</taxon>
        <taxon>Actinomycetota</taxon>
        <taxon>Actinomycetes</taxon>
        <taxon>Micromonosporales</taxon>
        <taxon>Micromonosporaceae</taxon>
        <taxon>Micromonospora</taxon>
    </lineage>
</organism>
<dbReference type="SUPFAM" id="SSF109854">
    <property type="entry name" value="DinB/YfiT-like putative metalloenzymes"/>
    <property type="match status" value="1"/>
</dbReference>
<feature type="domain" description="Mycothiol-dependent maleylpyruvate isomerase metal-binding" evidence="1">
    <location>
        <begin position="21"/>
        <end position="79"/>
    </location>
</feature>
<dbReference type="NCBIfam" id="TIGR03083">
    <property type="entry name" value="maleylpyruvate isomerase family mycothiol-dependent enzyme"/>
    <property type="match status" value="1"/>
</dbReference>
<accession>A0A7D6C3Z2</accession>
<evidence type="ECO:0000313" key="2">
    <source>
        <dbReference type="EMBL" id="QLJ96346.1"/>
    </source>
</evidence>
<dbReference type="EMBL" id="CP058905">
    <property type="protein sequence ID" value="QLJ96346.1"/>
    <property type="molecule type" value="Genomic_DNA"/>
</dbReference>
<keyword evidence="2" id="KW-0413">Isomerase</keyword>
<proteinExistence type="predicted"/>
<dbReference type="Pfam" id="PF11716">
    <property type="entry name" value="MDMPI_N"/>
    <property type="match status" value="1"/>
</dbReference>
<protein>
    <submittedName>
        <fullName evidence="2">Maleylpyruvate isomerase family mycothiol-dependent enzyme</fullName>
    </submittedName>
</protein>
<evidence type="ECO:0000259" key="1">
    <source>
        <dbReference type="Pfam" id="PF11716"/>
    </source>
</evidence>
<dbReference type="GO" id="GO:0046872">
    <property type="term" value="F:metal ion binding"/>
    <property type="evidence" value="ECO:0007669"/>
    <property type="project" value="InterPro"/>
</dbReference>
<reference evidence="2" key="1">
    <citation type="submission" date="2020-08" db="EMBL/GenBank/DDBJ databases">
        <title>A bifunctional nitrone conjugated secondary metabolite targeting the ribosome.</title>
        <authorList>
            <person name="Limbrick E.M."/>
            <person name="Graf M."/>
            <person name="Derewacz D.K."/>
            <person name="Nguyen F."/>
            <person name="Spraggins J.M."/>
            <person name="Wieland M."/>
            <person name="Ynigez-Gutierrez A.E."/>
            <person name="Reisman B.J."/>
            <person name="Zinshteyn B."/>
            <person name="McCulloch K."/>
            <person name="Iverson T.M."/>
            <person name="Green R."/>
            <person name="Wilson D.N."/>
            <person name="Bachmann B.O."/>
        </authorList>
    </citation>
    <scope>NUCLEOTIDE SEQUENCE</scope>
    <source>
        <strain evidence="2">Africana</strain>
    </source>
</reference>
<sequence>MTIVEPHRPHPSGAPAVAAYRQVRRATAQLVAQGPPGVGALPVAHCPDWTVRDLVAHLVEICARVHGRVAGSAAAAVPDGGLPELLAEWERLSGPVEEFLAGGESMDRHILVMDAFTHELDLRQALGVAPPVDHPALPVASGVLLKGLSASLDNHGLPPLAVQTEHGLTVAGTGEPTVTMAGPWHEVYLSLAGRRSTAQIRSLRWSADPGRWLPAFTWGPFRVPESSVAGSMR</sequence>
<dbReference type="GO" id="GO:0016853">
    <property type="term" value="F:isomerase activity"/>
    <property type="evidence" value="ECO:0007669"/>
    <property type="project" value="UniProtKB-KW"/>
</dbReference>
<dbReference type="InterPro" id="IPR034660">
    <property type="entry name" value="DinB/YfiT-like"/>
</dbReference>
<gene>
    <name evidence="2" type="ORF">HZU44_15265</name>
</gene>
<dbReference type="InterPro" id="IPR017517">
    <property type="entry name" value="Maleyloyr_isom"/>
</dbReference>